<feature type="region of interest" description="Disordered" evidence="1">
    <location>
        <begin position="84"/>
        <end position="118"/>
    </location>
</feature>
<comment type="caution">
    <text evidence="3">The sequence shown here is derived from an EMBL/GenBank/DDBJ whole genome shotgun (WGS) entry which is preliminary data.</text>
</comment>
<evidence type="ECO:0000256" key="2">
    <source>
        <dbReference type="SAM" id="Phobius"/>
    </source>
</evidence>
<accession>A0A9K3LVI7</accession>
<organism evidence="3 4">
    <name type="scientific">Nitzschia inconspicua</name>
    <dbReference type="NCBI Taxonomy" id="303405"/>
    <lineage>
        <taxon>Eukaryota</taxon>
        <taxon>Sar</taxon>
        <taxon>Stramenopiles</taxon>
        <taxon>Ochrophyta</taxon>
        <taxon>Bacillariophyta</taxon>
        <taxon>Bacillariophyceae</taxon>
        <taxon>Bacillariophycidae</taxon>
        <taxon>Bacillariales</taxon>
        <taxon>Bacillariaceae</taxon>
        <taxon>Nitzschia</taxon>
    </lineage>
</organism>
<dbReference type="PANTHER" id="PTHR36978">
    <property type="entry name" value="P-LOOP CONTAINING NUCLEOTIDE TRIPHOSPHATE HYDROLASE"/>
    <property type="match status" value="1"/>
</dbReference>
<gene>
    <name evidence="3" type="ORF">IV203_031557</name>
</gene>
<dbReference type="OrthoDB" id="47942at2759"/>
<dbReference type="AlphaFoldDB" id="A0A9K3LVI7"/>
<evidence type="ECO:0008006" key="5">
    <source>
        <dbReference type="Google" id="ProtNLM"/>
    </source>
</evidence>
<keyword evidence="2" id="KW-0472">Membrane</keyword>
<feature type="compositionally biased region" description="Acidic residues" evidence="1">
    <location>
        <begin position="105"/>
        <end position="118"/>
    </location>
</feature>
<dbReference type="InterPro" id="IPR040632">
    <property type="entry name" value="Sulfotransfer_4"/>
</dbReference>
<proteinExistence type="predicted"/>
<sequence>MLAHSSTFPSPRVAFVTLENRQLAKRPKHKRCRFLTWMFLVVLISLLLVYILGLRQGLKVVNDVENDVAVRMWGSFLGLLEGDDETSAGADDDTLSGNERKPGENDDDDGVEESMGNDEEYRWKYKKPDRDKDFLPKRWENRQPRMRRRKFPRPKVEVVFEQPSRLRLSKPIINVGFPKAGTSSIFSFFHCNGLSGQHWYCCEEQEHPSASRNHQLMSRCLLENLVNGTPFFDGCGNFDVYTEINGPRHFHDLADRNLLDNGTLLPQEQSLGRNARLFFPQHHQLDAIHRQYPNATLILNVRPVEAWISSVLKWETMLEFEILNEFYYQNTTRFLFEKLKPVNNPNSPFINTNIKKHLTTVFNYHSQYIRDWLTQHPSHALVEVDISHNDTGRILAESFGLEEACWGHFNENKGDQSYKQRQRSKRYVVKRNGKFEERRYNTRRNTKREQKRINEWRNNLKKEERRQKRELVLAKKIRERTKLHEKEKSTGILW</sequence>
<evidence type="ECO:0000313" key="4">
    <source>
        <dbReference type="Proteomes" id="UP000693970"/>
    </source>
</evidence>
<keyword evidence="2" id="KW-0812">Transmembrane</keyword>
<keyword evidence="2" id="KW-1133">Transmembrane helix</keyword>
<protein>
    <recommendedName>
        <fullName evidence="5">Sulfotransferase domain-containing protein</fullName>
    </recommendedName>
</protein>
<dbReference type="PANTHER" id="PTHR36978:SF4">
    <property type="entry name" value="P-LOOP CONTAINING NUCLEOSIDE TRIPHOSPHATE HYDROLASE PROTEIN"/>
    <property type="match status" value="1"/>
</dbReference>
<evidence type="ECO:0000256" key="1">
    <source>
        <dbReference type="SAM" id="MobiDB-lite"/>
    </source>
</evidence>
<reference evidence="3" key="1">
    <citation type="journal article" date="2021" name="Sci. Rep.">
        <title>Diploid genomic architecture of Nitzschia inconspicua, an elite biomass production diatom.</title>
        <authorList>
            <person name="Oliver A."/>
            <person name="Podell S."/>
            <person name="Pinowska A."/>
            <person name="Traller J.C."/>
            <person name="Smith S.R."/>
            <person name="McClure R."/>
            <person name="Beliaev A."/>
            <person name="Bohutskyi P."/>
            <person name="Hill E.A."/>
            <person name="Rabines A."/>
            <person name="Zheng H."/>
            <person name="Allen L.Z."/>
            <person name="Kuo A."/>
            <person name="Grigoriev I.V."/>
            <person name="Allen A.E."/>
            <person name="Hazlebeck D."/>
            <person name="Allen E.E."/>
        </authorList>
    </citation>
    <scope>NUCLEOTIDE SEQUENCE</scope>
    <source>
        <strain evidence="3">Hildebrandi</strain>
    </source>
</reference>
<name>A0A9K3LVI7_9STRA</name>
<feature type="compositionally biased region" description="Acidic residues" evidence="1">
    <location>
        <begin position="84"/>
        <end position="94"/>
    </location>
</feature>
<dbReference type="Proteomes" id="UP000693970">
    <property type="component" value="Unassembled WGS sequence"/>
</dbReference>
<keyword evidence="4" id="KW-1185">Reference proteome</keyword>
<dbReference type="Pfam" id="PF17784">
    <property type="entry name" value="Sulfotransfer_4"/>
    <property type="match status" value="1"/>
</dbReference>
<reference evidence="3" key="2">
    <citation type="submission" date="2021-04" db="EMBL/GenBank/DDBJ databases">
        <authorList>
            <person name="Podell S."/>
        </authorList>
    </citation>
    <scope>NUCLEOTIDE SEQUENCE</scope>
    <source>
        <strain evidence="3">Hildebrandi</strain>
    </source>
</reference>
<feature type="transmembrane region" description="Helical" evidence="2">
    <location>
        <begin position="34"/>
        <end position="53"/>
    </location>
</feature>
<evidence type="ECO:0000313" key="3">
    <source>
        <dbReference type="EMBL" id="KAG7368814.1"/>
    </source>
</evidence>
<dbReference type="EMBL" id="JAGRRH010000006">
    <property type="protein sequence ID" value="KAG7368814.1"/>
    <property type="molecule type" value="Genomic_DNA"/>
</dbReference>